<evidence type="ECO:0000256" key="2">
    <source>
        <dbReference type="ARBA" id="ARBA00022679"/>
    </source>
</evidence>
<evidence type="ECO:0000313" key="6">
    <source>
        <dbReference type="Proteomes" id="UP001487740"/>
    </source>
</evidence>
<dbReference type="GO" id="GO:0008299">
    <property type="term" value="P:isoprenoid biosynthetic process"/>
    <property type="evidence" value="ECO:0007669"/>
    <property type="project" value="InterPro"/>
</dbReference>
<dbReference type="Proteomes" id="UP001487740">
    <property type="component" value="Unassembled WGS sequence"/>
</dbReference>
<organism evidence="5 6">
    <name type="scientific">Scylla paramamosain</name>
    <name type="common">Mud crab</name>
    <dbReference type="NCBI Taxonomy" id="85552"/>
    <lineage>
        <taxon>Eukaryota</taxon>
        <taxon>Metazoa</taxon>
        <taxon>Ecdysozoa</taxon>
        <taxon>Arthropoda</taxon>
        <taxon>Crustacea</taxon>
        <taxon>Multicrustacea</taxon>
        <taxon>Malacostraca</taxon>
        <taxon>Eumalacostraca</taxon>
        <taxon>Eucarida</taxon>
        <taxon>Decapoda</taxon>
        <taxon>Pleocyemata</taxon>
        <taxon>Brachyura</taxon>
        <taxon>Eubrachyura</taxon>
        <taxon>Portunoidea</taxon>
        <taxon>Portunidae</taxon>
        <taxon>Portuninae</taxon>
        <taxon>Scylla</taxon>
    </lineage>
</organism>
<evidence type="ECO:0000256" key="1">
    <source>
        <dbReference type="ARBA" id="ARBA00009789"/>
    </source>
</evidence>
<dbReference type="InterPro" id="IPR034683">
    <property type="entry name" value="IspD/TarI"/>
</dbReference>
<keyword evidence="3" id="KW-0548">Nucleotidyltransferase</keyword>
<comment type="similarity">
    <text evidence="1">Belongs to the IspD/TarI cytidylyltransferase family. IspD subfamily.</text>
</comment>
<comment type="caution">
    <text evidence="5">The sequence shown here is derived from an EMBL/GenBank/DDBJ whole genome shotgun (WGS) entry which is preliminary data.</text>
</comment>
<dbReference type="PROSITE" id="PS01295">
    <property type="entry name" value="ISPD"/>
    <property type="match status" value="1"/>
</dbReference>
<evidence type="ECO:0000313" key="5">
    <source>
        <dbReference type="EMBL" id="KAK8377818.1"/>
    </source>
</evidence>
<dbReference type="InterPro" id="IPR018294">
    <property type="entry name" value="ISPD_synthase_CS"/>
</dbReference>
<reference evidence="5 6" key="1">
    <citation type="submission" date="2023-03" db="EMBL/GenBank/DDBJ databases">
        <title>High-quality genome of Scylla paramamosain provides insights in environmental adaptation.</title>
        <authorList>
            <person name="Zhang L."/>
        </authorList>
    </citation>
    <scope>NUCLEOTIDE SEQUENCE [LARGE SCALE GENOMIC DNA]</scope>
    <source>
        <strain evidence="5">LZ_2023a</strain>
        <tissue evidence="5">Muscle</tissue>
    </source>
</reference>
<feature type="compositionally biased region" description="Pro residues" evidence="4">
    <location>
        <begin position="14"/>
        <end position="24"/>
    </location>
</feature>
<dbReference type="SUPFAM" id="SSF53448">
    <property type="entry name" value="Nucleotide-diphospho-sugar transferases"/>
    <property type="match status" value="1"/>
</dbReference>
<dbReference type="GO" id="GO:0047349">
    <property type="term" value="F:D-ribitol-5-phosphate cytidylyltransferase activity"/>
    <property type="evidence" value="ECO:0007669"/>
    <property type="project" value="TreeGrafter"/>
</dbReference>
<dbReference type="AlphaFoldDB" id="A0AAW0SQZ1"/>
<keyword evidence="6" id="KW-1185">Reference proteome</keyword>
<dbReference type="EMBL" id="JARAKH010000047">
    <property type="protein sequence ID" value="KAK8377818.1"/>
    <property type="molecule type" value="Genomic_DNA"/>
</dbReference>
<gene>
    <name evidence="5" type="ORF">O3P69_014045</name>
</gene>
<dbReference type="Pfam" id="PF01128">
    <property type="entry name" value="IspD"/>
    <property type="match status" value="1"/>
</dbReference>
<dbReference type="Gene3D" id="3.90.550.10">
    <property type="entry name" value="Spore Coat Polysaccharide Biosynthesis Protein SpsA, Chain A"/>
    <property type="match status" value="1"/>
</dbReference>
<dbReference type="InterPro" id="IPR029044">
    <property type="entry name" value="Nucleotide-diphossugar_trans"/>
</dbReference>
<dbReference type="GO" id="GO:0005829">
    <property type="term" value="C:cytosol"/>
    <property type="evidence" value="ECO:0007669"/>
    <property type="project" value="TreeGrafter"/>
</dbReference>
<feature type="region of interest" description="Disordered" evidence="4">
    <location>
        <begin position="1"/>
        <end position="33"/>
    </location>
</feature>
<sequence>MHLQENHQSSAPVFPSPHGPPPTKTLPEGMEKPQGRVAAVVPAAGSSERMGSVTPKQYIEVCGRPLVTYCLEALQSVEWMSRVVVVADDLARMREVVRGAALSKVTVIQGGGSRHRSIRVGVEALAAEEDPPDVVVVHDGARPIVPLHTLAQVVVMAQRHGAAGAVRSLVSTVVMPDAQDFLEESLVRSQYRNSEMPQAFRFGVLRDAYRKCSDEEADYGTECLALALRHCRVKAKLVPGTPQLWKVTEEKDLEVARALLPRLTRHTIVVCRTLASSQPCRTAGAAHASDPFTGAVTCREECSHVFASLEDTLRRSCKELHFSPRYDTAVSSLASVVVITNVTCHTTLVEHLKDAAADINNAAGPVIFIFNQQSHNLNPIPLSIVSLQQEVRDAFSNHSGPVTVILNSPTRTPECIKGGPDVSHDQPPPDTQRLRSLVASLLDQTSRGFHGLVLVL</sequence>
<evidence type="ECO:0008006" key="7">
    <source>
        <dbReference type="Google" id="ProtNLM"/>
    </source>
</evidence>
<evidence type="ECO:0000256" key="3">
    <source>
        <dbReference type="ARBA" id="ARBA00022695"/>
    </source>
</evidence>
<protein>
    <recommendedName>
        <fullName evidence="7">2-C-methyl-D-erythritol 4-phosphate cytidylyltransferase-like protein</fullName>
    </recommendedName>
</protein>
<name>A0AAW0SQZ1_SCYPA</name>
<accession>A0AAW0SQZ1</accession>
<proteinExistence type="inferred from homology"/>
<dbReference type="PANTHER" id="PTHR43015:SF1">
    <property type="entry name" value="D-RIBITOL-5-PHOSPHATE CYTIDYLYLTRANSFERASE"/>
    <property type="match status" value="1"/>
</dbReference>
<dbReference type="GO" id="GO:0035269">
    <property type="term" value="P:protein O-linked glycosylation via mannose"/>
    <property type="evidence" value="ECO:0007669"/>
    <property type="project" value="TreeGrafter"/>
</dbReference>
<feature type="compositionally biased region" description="Polar residues" evidence="4">
    <location>
        <begin position="1"/>
        <end position="11"/>
    </location>
</feature>
<dbReference type="CDD" id="cd02516">
    <property type="entry name" value="CDP-ME_synthetase"/>
    <property type="match status" value="1"/>
</dbReference>
<evidence type="ECO:0000256" key="4">
    <source>
        <dbReference type="SAM" id="MobiDB-lite"/>
    </source>
</evidence>
<keyword evidence="2" id="KW-0808">Transferase</keyword>
<dbReference type="PANTHER" id="PTHR43015">
    <property type="entry name" value="D-RIBITOL-5-PHOSPHATE CYTIDYLYLTRANSFERASE"/>
    <property type="match status" value="1"/>
</dbReference>